<dbReference type="PANTHER" id="PTHR30536">
    <property type="entry name" value="ALTRONATE/GALACTARATE DEHYDRATASE"/>
    <property type="match status" value="1"/>
</dbReference>
<dbReference type="Gene3D" id="2.30.130.110">
    <property type="match status" value="1"/>
</dbReference>
<comment type="caution">
    <text evidence="3">The sequence shown here is derived from an EMBL/GenBank/DDBJ whole genome shotgun (WGS) entry which is preliminary data.</text>
</comment>
<proteinExistence type="predicted"/>
<dbReference type="AlphaFoldDB" id="A0A923LVU5"/>
<keyword evidence="1" id="KW-0456">Lyase</keyword>
<name>A0A923LVU5_9FIRM</name>
<accession>A0A923LVU5</accession>
<dbReference type="Proteomes" id="UP000606499">
    <property type="component" value="Unassembled WGS sequence"/>
</dbReference>
<dbReference type="GO" id="GO:0019698">
    <property type="term" value="P:D-galacturonate catabolic process"/>
    <property type="evidence" value="ECO:0007669"/>
    <property type="project" value="TreeGrafter"/>
</dbReference>
<evidence type="ECO:0000313" key="3">
    <source>
        <dbReference type="EMBL" id="MBC5726311.1"/>
    </source>
</evidence>
<dbReference type="InterPro" id="IPR013974">
    <property type="entry name" value="SAF"/>
</dbReference>
<dbReference type="CDD" id="cd11613">
    <property type="entry name" value="SAF_AH_GD"/>
    <property type="match status" value="1"/>
</dbReference>
<dbReference type="PANTHER" id="PTHR30536:SF5">
    <property type="entry name" value="ALTRONATE DEHYDRATASE"/>
    <property type="match status" value="1"/>
</dbReference>
<dbReference type="GO" id="GO:0016829">
    <property type="term" value="F:lyase activity"/>
    <property type="evidence" value="ECO:0007669"/>
    <property type="project" value="UniProtKB-KW"/>
</dbReference>
<organism evidence="3 4">
    <name type="scientific">Agathobaculum faecis</name>
    <dbReference type="NCBI Taxonomy" id="2763013"/>
    <lineage>
        <taxon>Bacteria</taxon>
        <taxon>Bacillati</taxon>
        <taxon>Bacillota</taxon>
        <taxon>Clostridia</taxon>
        <taxon>Eubacteriales</taxon>
        <taxon>Butyricicoccaceae</taxon>
        <taxon>Agathobaculum</taxon>
    </lineage>
</organism>
<dbReference type="RefSeq" id="WP_107631136.1">
    <property type="nucleotide sequence ID" value="NZ_JACOPL010000013.1"/>
</dbReference>
<dbReference type="InterPro" id="IPR044144">
    <property type="entry name" value="SAF_UxaA/GarD"/>
</dbReference>
<feature type="domain" description="SAF" evidence="2">
    <location>
        <begin position="14"/>
        <end position="91"/>
    </location>
</feature>
<evidence type="ECO:0000256" key="1">
    <source>
        <dbReference type="ARBA" id="ARBA00023239"/>
    </source>
</evidence>
<gene>
    <name evidence="3" type="ORF">H8S45_12690</name>
</gene>
<keyword evidence="4" id="KW-1185">Reference proteome</keyword>
<sequence length="99" mass="10892">MEELKLALKVDDLDNVATIFADAITDGTRVEVRDKKGNMEEITVHGDVPYGHKIALCNIARGEHIMKYGECIGAASCDIKKGDYVHVHNLEALRGRGDL</sequence>
<dbReference type="GO" id="GO:0016787">
    <property type="term" value="F:hydrolase activity"/>
    <property type="evidence" value="ECO:0007669"/>
    <property type="project" value="UniProtKB-KW"/>
</dbReference>
<dbReference type="EMBL" id="JACOPL010000013">
    <property type="protein sequence ID" value="MBC5726311.1"/>
    <property type="molecule type" value="Genomic_DNA"/>
</dbReference>
<dbReference type="InterPro" id="IPR052172">
    <property type="entry name" value="UxaA_altronate/galactarate_dh"/>
</dbReference>
<reference evidence="3" key="1">
    <citation type="submission" date="2020-08" db="EMBL/GenBank/DDBJ databases">
        <title>Genome public.</title>
        <authorList>
            <person name="Liu C."/>
            <person name="Sun Q."/>
        </authorList>
    </citation>
    <scope>NUCLEOTIDE SEQUENCE</scope>
    <source>
        <strain evidence="3">NSJ-28</strain>
    </source>
</reference>
<evidence type="ECO:0000313" key="4">
    <source>
        <dbReference type="Proteomes" id="UP000606499"/>
    </source>
</evidence>
<dbReference type="SMART" id="SM00858">
    <property type="entry name" value="SAF"/>
    <property type="match status" value="1"/>
</dbReference>
<protein>
    <submittedName>
        <fullName evidence="3">UxaA family hydrolase</fullName>
    </submittedName>
</protein>
<evidence type="ECO:0000259" key="2">
    <source>
        <dbReference type="SMART" id="SM00858"/>
    </source>
</evidence>
<keyword evidence="3" id="KW-0378">Hydrolase</keyword>